<dbReference type="EMBL" id="VFPP01000001">
    <property type="protein sequence ID" value="TQM80587.1"/>
    <property type="molecule type" value="Genomic_DNA"/>
</dbReference>
<comment type="caution">
    <text evidence="2">The sequence shown here is derived from an EMBL/GenBank/DDBJ whole genome shotgun (WGS) entry which is preliminary data.</text>
</comment>
<gene>
    <name evidence="2" type="ORF">FHX81_2924</name>
</gene>
<sequence>MGAAGSRGGGPGSSRRCQGCDAVLAADNTARLCGRCHREQRDQLRTPPAQLRHEFFETDEFRAAFASQHIGRVFKAYRNHPRHLTLFGKALTQELLGRWLGLTQAQVSRIENGKPEQYLETLQNWAKILHLPPHMLWFDLPGQTRLRLPESKSSRGFGGPVDSEDQDKILVVNTGMDTAELIQRVRTSAIDQPTIDALSITVEQLCCDYAHADARELVRKGRYWLNHVSVQLEKQLTLPQHRDLLHNAGLLALLVGCLENDLGDMDAAKATRKMALELGNESGDASIVGWAHEMLAWFHLTAGNYRAVIPAAQAGIIAAPSQSVAVQLYGQQAKAYARMGMSEEVYASLERGSELLGQLPYPERPENHFVVDPEKWDFYAMDTYRTVGRDDLAKRNAEEVIRRSVTPDGFVVSPMRSAEAKLTLAVVAARAGDVDGAAEMGMEALQHGRQSRPSLLMVASELDTELSTYGARAGGDFRDLFEQVKRGKTPEIDGK</sequence>
<dbReference type="SUPFAM" id="SSF48452">
    <property type="entry name" value="TPR-like"/>
    <property type="match status" value="1"/>
</dbReference>
<dbReference type="InterPro" id="IPR011990">
    <property type="entry name" value="TPR-like_helical_dom_sf"/>
</dbReference>
<dbReference type="AlphaFoldDB" id="A0A543JCK3"/>
<reference evidence="2 3" key="1">
    <citation type="submission" date="2019-06" db="EMBL/GenBank/DDBJ databases">
        <title>Sequencing the genomes of 1000 actinobacteria strains.</title>
        <authorList>
            <person name="Klenk H.-P."/>
        </authorList>
    </citation>
    <scope>NUCLEOTIDE SEQUENCE [LARGE SCALE GENOMIC DNA]</scope>
    <source>
        <strain evidence="2 3">DSM 45456</strain>
    </source>
</reference>
<feature type="domain" description="HTH cro/C1-type" evidence="1">
    <location>
        <begin position="91"/>
        <end position="136"/>
    </location>
</feature>
<dbReference type="RefSeq" id="WP_342787198.1">
    <property type="nucleotide sequence ID" value="NZ_VFPP01000001.1"/>
</dbReference>
<dbReference type="InterPro" id="IPR010982">
    <property type="entry name" value="Lambda_DNA-bd_dom_sf"/>
</dbReference>
<evidence type="ECO:0000259" key="1">
    <source>
        <dbReference type="PROSITE" id="PS50943"/>
    </source>
</evidence>
<organism evidence="2 3">
    <name type="scientific">Saccharothrix saharensis</name>
    <dbReference type="NCBI Taxonomy" id="571190"/>
    <lineage>
        <taxon>Bacteria</taxon>
        <taxon>Bacillati</taxon>
        <taxon>Actinomycetota</taxon>
        <taxon>Actinomycetes</taxon>
        <taxon>Pseudonocardiales</taxon>
        <taxon>Pseudonocardiaceae</taxon>
        <taxon>Saccharothrix</taxon>
    </lineage>
</organism>
<dbReference type="Proteomes" id="UP000316628">
    <property type="component" value="Unassembled WGS sequence"/>
</dbReference>
<dbReference type="GO" id="GO:0003677">
    <property type="term" value="F:DNA binding"/>
    <property type="evidence" value="ECO:0007669"/>
    <property type="project" value="InterPro"/>
</dbReference>
<accession>A0A543JCK3</accession>
<evidence type="ECO:0000313" key="2">
    <source>
        <dbReference type="EMBL" id="TQM80587.1"/>
    </source>
</evidence>
<protein>
    <recommendedName>
        <fullName evidence="1">HTH cro/C1-type domain-containing protein</fullName>
    </recommendedName>
</protein>
<dbReference type="Gene3D" id="1.10.260.40">
    <property type="entry name" value="lambda repressor-like DNA-binding domains"/>
    <property type="match status" value="1"/>
</dbReference>
<dbReference type="CDD" id="cd00093">
    <property type="entry name" value="HTH_XRE"/>
    <property type="match status" value="1"/>
</dbReference>
<evidence type="ECO:0000313" key="3">
    <source>
        <dbReference type="Proteomes" id="UP000316628"/>
    </source>
</evidence>
<proteinExistence type="predicted"/>
<dbReference type="Pfam" id="PF01381">
    <property type="entry name" value="HTH_3"/>
    <property type="match status" value="1"/>
</dbReference>
<dbReference type="Gene3D" id="1.25.40.10">
    <property type="entry name" value="Tetratricopeptide repeat domain"/>
    <property type="match status" value="1"/>
</dbReference>
<keyword evidence="3" id="KW-1185">Reference proteome</keyword>
<dbReference type="PROSITE" id="PS50943">
    <property type="entry name" value="HTH_CROC1"/>
    <property type="match status" value="1"/>
</dbReference>
<dbReference type="InterPro" id="IPR001387">
    <property type="entry name" value="Cro/C1-type_HTH"/>
</dbReference>
<dbReference type="SUPFAM" id="SSF47413">
    <property type="entry name" value="lambda repressor-like DNA-binding domains"/>
    <property type="match status" value="1"/>
</dbReference>
<name>A0A543JCK3_9PSEU</name>